<evidence type="ECO:0000256" key="2">
    <source>
        <dbReference type="ARBA" id="ARBA00010617"/>
    </source>
</evidence>
<evidence type="ECO:0000256" key="7">
    <source>
        <dbReference type="ARBA" id="ARBA00023033"/>
    </source>
</evidence>
<dbReference type="PRINTS" id="PR00385">
    <property type="entry name" value="P450"/>
</dbReference>
<proteinExistence type="inferred from homology"/>
<evidence type="ECO:0000256" key="6">
    <source>
        <dbReference type="ARBA" id="ARBA00023004"/>
    </source>
</evidence>
<evidence type="ECO:0008006" key="13">
    <source>
        <dbReference type="Google" id="ProtNLM"/>
    </source>
</evidence>
<keyword evidence="9" id="KW-0812">Transmembrane</keyword>
<dbReference type="PANTHER" id="PTHR47955:SF8">
    <property type="entry name" value="CYTOCHROME P450 71D11-LIKE"/>
    <property type="match status" value="1"/>
</dbReference>
<dbReference type="InterPro" id="IPR017972">
    <property type="entry name" value="Cyt_P450_CS"/>
</dbReference>
<keyword evidence="12" id="KW-1185">Reference proteome</keyword>
<dbReference type="FunFam" id="1.10.630.10:FF:000008">
    <property type="entry name" value="Cytochrome P450 71D8"/>
    <property type="match status" value="3"/>
</dbReference>
<protein>
    <recommendedName>
        <fullName evidence="13">Cytochrome P450</fullName>
    </recommendedName>
</protein>
<comment type="cofactor">
    <cofactor evidence="1 8">
        <name>heme</name>
        <dbReference type="ChEBI" id="CHEBI:30413"/>
    </cofactor>
</comment>
<evidence type="ECO:0000256" key="8">
    <source>
        <dbReference type="PIRSR" id="PIRSR602401-1"/>
    </source>
</evidence>
<keyword evidence="7" id="KW-0503">Monooxygenase</keyword>
<dbReference type="PROSITE" id="PS00086">
    <property type="entry name" value="CYTOCHROME_P450"/>
    <property type="match status" value="3"/>
</dbReference>
<evidence type="ECO:0000256" key="9">
    <source>
        <dbReference type="SAM" id="Phobius"/>
    </source>
</evidence>
<organism evidence="11 12">
    <name type="scientific">Dendrobium thyrsiflorum</name>
    <name type="common">Pinecone-like raceme dendrobium</name>
    <name type="synonym">Orchid</name>
    <dbReference type="NCBI Taxonomy" id="117978"/>
    <lineage>
        <taxon>Eukaryota</taxon>
        <taxon>Viridiplantae</taxon>
        <taxon>Streptophyta</taxon>
        <taxon>Embryophyta</taxon>
        <taxon>Tracheophyta</taxon>
        <taxon>Spermatophyta</taxon>
        <taxon>Magnoliopsida</taxon>
        <taxon>Liliopsida</taxon>
        <taxon>Asparagales</taxon>
        <taxon>Orchidaceae</taxon>
        <taxon>Epidendroideae</taxon>
        <taxon>Malaxideae</taxon>
        <taxon>Dendrobiinae</taxon>
        <taxon>Dendrobium</taxon>
    </lineage>
</organism>
<feature type="signal peptide" evidence="10">
    <location>
        <begin position="1"/>
        <end position="25"/>
    </location>
</feature>
<keyword evidence="3 8" id="KW-0349">Heme</keyword>
<comment type="caution">
    <text evidence="11">The sequence shown here is derived from an EMBL/GenBank/DDBJ whole genome shotgun (WGS) entry which is preliminary data.</text>
</comment>
<evidence type="ECO:0000256" key="4">
    <source>
        <dbReference type="ARBA" id="ARBA00022723"/>
    </source>
</evidence>
<keyword evidence="5" id="KW-0560">Oxidoreductase</keyword>
<dbReference type="GO" id="GO:0016114">
    <property type="term" value="P:terpenoid biosynthetic process"/>
    <property type="evidence" value="ECO:0007669"/>
    <property type="project" value="UniProtKB-ARBA"/>
</dbReference>
<evidence type="ECO:0000256" key="1">
    <source>
        <dbReference type="ARBA" id="ARBA00001971"/>
    </source>
</evidence>
<dbReference type="PRINTS" id="PR00463">
    <property type="entry name" value="EP450I"/>
</dbReference>
<keyword evidence="6 8" id="KW-0408">Iron</keyword>
<name>A0ABD0UF11_DENTH</name>
<evidence type="ECO:0000313" key="11">
    <source>
        <dbReference type="EMBL" id="KAL0911176.1"/>
    </source>
</evidence>
<dbReference type="PANTHER" id="PTHR47955">
    <property type="entry name" value="CYTOCHROME P450 FAMILY 71 PROTEIN"/>
    <property type="match status" value="1"/>
</dbReference>
<reference evidence="11 12" key="1">
    <citation type="journal article" date="2024" name="Plant Biotechnol. J.">
        <title>Dendrobium thyrsiflorum genome and its molecular insights into genes involved in important horticultural traits.</title>
        <authorList>
            <person name="Chen B."/>
            <person name="Wang J.Y."/>
            <person name="Zheng P.J."/>
            <person name="Li K.L."/>
            <person name="Liang Y.M."/>
            <person name="Chen X.F."/>
            <person name="Zhang C."/>
            <person name="Zhao X."/>
            <person name="He X."/>
            <person name="Zhang G.Q."/>
            <person name="Liu Z.J."/>
            <person name="Xu Q."/>
        </authorList>
    </citation>
    <scope>NUCLEOTIDE SEQUENCE [LARGE SCALE GENOMIC DNA]</scope>
    <source>
        <strain evidence="11">GZMU011</strain>
    </source>
</reference>
<evidence type="ECO:0000313" key="12">
    <source>
        <dbReference type="Proteomes" id="UP001552299"/>
    </source>
</evidence>
<dbReference type="EMBL" id="JANQDX010000015">
    <property type="protein sequence ID" value="KAL0911176.1"/>
    <property type="molecule type" value="Genomic_DNA"/>
</dbReference>
<dbReference type="Pfam" id="PF00067">
    <property type="entry name" value="p450"/>
    <property type="match status" value="3"/>
</dbReference>
<dbReference type="InterPro" id="IPR036396">
    <property type="entry name" value="Cyt_P450_sf"/>
</dbReference>
<dbReference type="Proteomes" id="UP001552299">
    <property type="component" value="Unassembled WGS sequence"/>
</dbReference>
<gene>
    <name evidence="11" type="ORF">M5K25_019297</name>
</gene>
<dbReference type="GO" id="GO:0046872">
    <property type="term" value="F:metal ion binding"/>
    <property type="evidence" value="ECO:0007669"/>
    <property type="project" value="UniProtKB-KW"/>
</dbReference>
<keyword evidence="4 8" id="KW-0479">Metal-binding</keyword>
<dbReference type="SUPFAM" id="SSF48264">
    <property type="entry name" value="Cytochrome P450"/>
    <property type="match status" value="4"/>
</dbReference>
<dbReference type="InterPro" id="IPR001128">
    <property type="entry name" value="Cyt_P450"/>
</dbReference>
<dbReference type="CDD" id="cd11072">
    <property type="entry name" value="CYP71-like"/>
    <property type="match status" value="3"/>
</dbReference>
<evidence type="ECO:0000256" key="3">
    <source>
        <dbReference type="ARBA" id="ARBA00022617"/>
    </source>
</evidence>
<feature type="binding site" description="axial binding residue" evidence="8">
    <location>
        <position position="444"/>
    </location>
    <ligand>
        <name>heme</name>
        <dbReference type="ChEBI" id="CHEBI:30413"/>
    </ligand>
    <ligandPart>
        <name>Fe</name>
        <dbReference type="ChEBI" id="CHEBI:18248"/>
    </ligandPart>
</feature>
<keyword evidence="9" id="KW-1133">Transmembrane helix</keyword>
<sequence>MEVLYTCLFLISLIILFLTLKISHAKQRRREPPGPWNLPILGSLHRVVGRQPPHHSFRDLSTVYGPIMRLKLGDIHAVIISSAEAAREILKTHEIYFASRPVNDSVNAIFYNANNIIFGRHGEFWREMRRLCTMELLSTKRVRSFRAVREEEVSHLVEFLAASSGGVVDISSKMAETGNNIMARAAIGGRCDDQKMFLSALGDAVEFLSGFTIVDLFPSMPFIGRITGFRRRLEKCQKSLDLMAEKIVEEHREKRAKRLSENDDQEEDLTDVLLRVQREDSLQFKLSNDNIKAVINDMLMAGSETTATTLEWAMSEMVRNPTVMKKAQREVREVIGSGRLGKIVDEELISGKLTYLQQVIKETLRLHPPGPLLLPRENQESREIMGYVIPAKTSVMVNMWAIGREEKYWGDPEDFRPERFDEKLVDFKGGHFEYVPFGAGRRICPGMQFALFTLEIVLAHLLYYFDWKFLGNKGEKKLDMREAFGVTTRRKSPLCLIISMASAIVASMELFPASIFIFLTFLLIKAISKTLNRHRLQSNAQAPGPKNLPIIGSIHHLLGRRPPHRALCDLSLIYGPIMSLKLGEIHTIIISSAEGAKEIMQTHDINFASRPITPTADALFYNGKGLIFASYGEFWRQMRRICNMELLSSKRVHSFRAIIAQEVSHLVRSVNLAASTGADINLSSEFANLSNNILAISVIGGRCEDQNLFQSALTDLVELTTGFSFIDLFPSMPNFITRVAGFRRKLERCRLKLDQILEKIVQEHIEKRARNLVQAEDLIDVLLKIQQDGNLQFSLSNDDIKAIINDILLAGSEAMATTLEWAISELVLNPAIMKKAQREVREVFRCDMTKIMGDEWMSNKLSYLQLVIKETLRLHTPAPLLLPRENKERCKVMGYEIPLRTTVMVNAWAIARDPKYWDKPEVFWPERFEENHVDIKGAHFEMIPFGAGRRICPGMHFALATVEMTLAYLLYYFDWEYPAKNGEELDMSEAFGLSIRRKMPLCLLATPSIPFSGGPSVDADINLSSEFANLSNNIMAISVIDGRCEDQNLLYSALTEILEFTTCLSLIDLFPSMPNFITHVTGFLQKLERCWLKLDKILEKIVQEHNGKRARNIVQAEDLIDVLLKIQQDGNLQFSLSNDDIKVVIKIHTIIISSAEGAKEIMQTHDINFASRPITPTADALFYNGKGLIFASYGEFWRQMRRICTMELLSSKRVHSFRAIIAQEVSHLVRSVNLAASAGTDINLSSEFANLSNNIVAISVIGDRCKDQNLFQSALKEIVELTTGFSLIDLFPSMPIFITRIAGFRQKLERCWLKLDQILEKIVQEHIEKRASNLVQAKDLTDVLLKIQQDGNLQFSLSNDNIKAVLNDILLAGSETMATTLEWAISELVLNPTIMKKAQQEVREVFRYDMTKIIGDGEWMSNKLSYLQLVIKETLRLHTPVPLLVPRENKERCKVMGYDIPVRTTVMVNAWAIARDPKYWDEPEVFWPERFEENHVDMKGAHFEMIPFGAGRRICPGMHFALATVEMALAYLLYYFDWEYPANNGKELDMSEAFGVSIRRKTPLCLLATPSIPFSCAREYA</sequence>
<evidence type="ECO:0000256" key="5">
    <source>
        <dbReference type="ARBA" id="ARBA00023002"/>
    </source>
</evidence>
<feature type="transmembrane region" description="Helical" evidence="9">
    <location>
        <begin position="494"/>
        <end position="524"/>
    </location>
</feature>
<feature type="chain" id="PRO_5044745407" description="Cytochrome P450" evidence="10">
    <location>
        <begin position="26"/>
        <end position="1581"/>
    </location>
</feature>
<evidence type="ECO:0000256" key="10">
    <source>
        <dbReference type="SAM" id="SignalP"/>
    </source>
</evidence>
<feature type="transmembrane region" description="Helical" evidence="9">
    <location>
        <begin position="446"/>
        <end position="465"/>
    </location>
</feature>
<dbReference type="GO" id="GO:0004497">
    <property type="term" value="F:monooxygenase activity"/>
    <property type="evidence" value="ECO:0007669"/>
    <property type="project" value="UniProtKB-KW"/>
</dbReference>
<dbReference type="Gene3D" id="1.10.630.10">
    <property type="entry name" value="Cytochrome P450"/>
    <property type="match status" value="4"/>
</dbReference>
<keyword evidence="10" id="KW-0732">Signal</keyword>
<keyword evidence="9" id="KW-0472">Membrane</keyword>
<dbReference type="InterPro" id="IPR002401">
    <property type="entry name" value="Cyt_P450_E_grp-I"/>
</dbReference>
<comment type="similarity">
    <text evidence="2">Belongs to the cytochrome P450 family.</text>
</comment>
<accession>A0ABD0UF11</accession>